<sequence>MRNKILSILMLVSVLLFGGQIHANASTVSSVRANFIPAIPSIPLPGMDFGVDFGYVEGTSRLPVIEMIKSQAEGFVKNSVGVTPLNLFKNKSDHEIVDSWISADGKRVNLRKISRTKL</sequence>
<gene>
    <name evidence="2" type="ORF">V5S96_02500</name>
</gene>
<keyword evidence="1" id="KW-0732">Signal</keyword>
<dbReference type="RefSeq" id="WP_337889802.1">
    <property type="nucleotide sequence ID" value="NZ_JBAHVI010000003.1"/>
</dbReference>
<organism evidence="2 3">
    <name type="scientific">Corynebacterium mastitidis</name>
    <dbReference type="NCBI Taxonomy" id="161890"/>
    <lineage>
        <taxon>Bacteria</taxon>
        <taxon>Bacillati</taxon>
        <taxon>Actinomycetota</taxon>
        <taxon>Actinomycetes</taxon>
        <taxon>Mycobacteriales</taxon>
        <taxon>Corynebacteriaceae</taxon>
        <taxon>Corynebacterium</taxon>
    </lineage>
</organism>
<dbReference type="Proteomes" id="UP001359781">
    <property type="component" value="Unassembled WGS sequence"/>
</dbReference>
<evidence type="ECO:0000313" key="3">
    <source>
        <dbReference type="Proteomes" id="UP001359781"/>
    </source>
</evidence>
<keyword evidence="3" id="KW-1185">Reference proteome</keyword>
<proteinExistence type="predicted"/>
<reference evidence="2 3" key="1">
    <citation type="submission" date="2024-02" db="EMBL/GenBank/DDBJ databases">
        <title>Whole genome sequencing and characterization of Corynebacterium isolated from the ocular surface of dry eye disease sufferers.</title>
        <authorList>
            <person name="Naqvi M."/>
        </authorList>
    </citation>
    <scope>NUCLEOTIDE SEQUENCE [LARGE SCALE GENOMIC DNA]</scope>
    <source>
        <strain evidence="2 3">PCRF</strain>
    </source>
</reference>
<feature type="chain" id="PRO_5046355773" evidence="1">
    <location>
        <begin position="26"/>
        <end position="118"/>
    </location>
</feature>
<comment type="caution">
    <text evidence="2">The sequence shown here is derived from an EMBL/GenBank/DDBJ whole genome shotgun (WGS) entry which is preliminary data.</text>
</comment>
<accession>A0ABU8NZ01</accession>
<evidence type="ECO:0000313" key="2">
    <source>
        <dbReference type="EMBL" id="MEJ4099232.1"/>
    </source>
</evidence>
<protein>
    <submittedName>
        <fullName evidence="2">Uncharacterized protein</fullName>
    </submittedName>
</protein>
<feature type="signal peptide" evidence="1">
    <location>
        <begin position="1"/>
        <end position="25"/>
    </location>
</feature>
<evidence type="ECO:0000256" key="1">
    <source>
        <dbReference type="SAM" id="SignalP"/>
    </source>
</evidence>
<dbReference type="EMBL" id="JBAHVJ010000002">
    <property type="protein sequence ID" value="MEJ4099232.1"/>
    <property type="molecule type" value="Genomic_DNA"/>
</dbReference>
<name>A0ABU8NZ01_9CORY</name>